<dbReference type="EMBL" id="VWSH01000004">
    <property type="protein sequence ID" value="KAA5532642.1"/>
    <property type="molecule type" value="Genomic_DNA"/>
</dbReference>
<protein>
    <recommendedName>
        <fullName evidence="4">Holin</fullName>
    </recommendedName>
</protein>
<comment type="caution">
    <text evidence="2">The sequence shown here is derived from an EMBL/GenBank/DDBJ whole genome shotgun (WGS) entry which is preliminary data.</text>
</comment>
<feature type="transmembrane region" description="Helical" evidence="1">
    <location>
        <begin position="41"/>
        <end position="60"/>
    </location>
</feature>
<organism evidence="2 3">
    <name type="scientific">Taibaiella lutea</name>
    <dbReference type="NCBI Taxonomy" id="2608001"/>
    <lineage>
        <taxon>Bacteria</taxon>
        <taxon>Pseudomonadati</taxon>
        <taxon>Bacteroidota</taxon>
        <taxon>Chitinophagia</taxon>
        <taxon>Chitinophagales</taxon>
        <taxon>Chitinophagaceae</taxon>
        <taxon>Taibaiella</taxon>
    </lineage>
</organism>
<keyword evidence="3" id="KW-1185">Reference proteome</keyword>
<evidence type="ECO:0000256" key="1">
    <source>
        <dbReference type="SAM" id="Phobius"/>
    </source>
</evidence>
<dbReference type="RefSeq" id="WP_150034187.1">
    <property type="nucleotide sequence ID" value="NZ_VWSH01000004.1"/>
</dbReference>
<accession>A0A5M6CFE7</accession>
<reference evidence="2 3" key="1">
    <citation type="submission" date="2019-09" db="EMBL/GenBank/DDBJ databases">
        <title>Genome sequence and assembly of Taibaiella sp.</title>
        <authorList>
            <person name="Chhetri G."/>
        </authorList>
    </citation>
    <scope>NUCLEOTIDE SEQUENCE [LARGE SCALE GENOMIC DNA]</scope>
    <source>
        <strain evidence="2 3">KVB11</strain>
    </source>
</reference>
<keyword evidence="1" id="KW-0812">Transmembrane</keyword>
<keyword evidence="1" id="KW-1133">Transmembrane helix</keyword>
<gene>
    <name evidence="2" type="ORF">F0919_17835</name>
</gene>
<dbReference type="AlphaFoldDB" id="A0A5M6CFE7"/>
<evidence type="ECO:0000313" key="3">
    <source>
        <dbReference type="Proteomes" id="UP000323632"/>
    </source>
</evidence>
<evidence type="ECO:0008006" key="4">
    <source>
        <dbReference type="Google" id="ProtNLM"/>
    </source>
</evidence>
<evidence type="ECO:0000313" key="2">
    <source>
        <dbReference type="EMBL" id="KAA5532642.1"/>
    </source>
</evidence>
<proteinExistence type="predicted"/>
<dbReference type="Proteomes" id="UP000323632">
    <property type="component" value="Unassembled WGS sequence"/>
</dbReference>
<sequence>MKKWFQSKTIWANLLAAVLAMLALVDSNLLTAIGIEDKTKYLAIVGTVTTAVNILLRVVTNKAIDTTASK</sequence>
<keyword evidence="1" id="KW-0472">Membrane</keyword>
<name>A0A5M6CFE7_9BACT</name>